<evidence type="ECO:0000313" key="1">
    <source>
        <dbReference type="EMBL" id="GKZ18866.1"/>
    </source>
</evidence>
<protein>
    <recommendedName>
        <fullName evidence="3">DUF431 domain-containing protein</fullName>
    </recommendedName>
</protein>
<dbReference type="InterPro" id="IPR007364">
    <property type="entry name" value="SFM1-like"/>
</dbReference>
<proteinExistence type="predicted"/>
<dbReference type="GO" id="GO:0035241">
    <property type="term" value="F:protein-arginine omega-N monomethyltransferase activity"/>
    <property type="evidence" value="ECO:0007669"/>
    <property type="project" value="TreeGrafter"/>
</dbReference>
<accession>A0A9W5YMC3</accession>
<dbReference type="AlphaFoldDB" id="A0A9W5YMC3"/>
<dbReference type="Pfam" id="PF04252">
    <property type="entry name" value="SFM1-like"/>
    <property type="match status" value="1"/>
</dbReference>
<evidence type="ECO:0000313" key="2">
    <source>
        <dbReference type="Proteomes" id="UP001143548"/>
    </source>
</evidence>
<name>A0A9W5YMC3_9EURO</name>
<gene>
    <name evidence="1" type="ORF">AbraCBS73388_002621</name>
</gene>
<dbReference type="PANTHER" id="PTHR35517:SF1">
    <property type="entry name" value="PROTEIN ARGININE N-METHYLTRANSFERASE SFM1"/>
    <property type="match status" value="1"/>
</dbReference>
<dbReference type="PANTHER" id="PTHR35517">
    <property type="entry name" value="PROTEIN ARGININE N-METHYLTRANSFERASE SFM1"/>
    <property type="match status" value="1"/>
</dbReference>
<dbReference type="EMBL" id="BROQ01000015">
    <property type="protein sequence ID" value="GKZ18866.1"/>
    <property type="molecule type" value="Genomic_DNA"/>
</dbReference>
<comment type="caution">
    <text evidence="1">The sequence shown here is derived from an EMBL/GenBank/DDBJ whole genome shotgun (WGS) entry which is preliminary data.</text>
</comment>
<reference evidence="1" key="1">
    <citation type="submission" date="2022-07" db="EMBL/GenBank/DDBJ databases">
        <title>Taxonomy of Aspergillus series Nigri: significant species reduction supported by multi-species coalescent approaches.</title>
        <authorList>
            <person name="Bian C."/>
            <person name="Kusuya Y."/>
            <person name="Sklenar F."/>
            <person name="D'hooge E."/>
            <person name="Yaguchi T."/>
            <person name="Takahashi H."/>
            <person name="Hubka V."/>
        </authorList>
    </citation>
    <scope>NUCLEOTIDE SEQUENCE</scope>
    <source>
        <strain evidence="1">CBS 733.88</strain>
    </source>
</reference>
<sequence length="226" mass="24895">MSAQGLSAEPVTIVVEHLDPELGAWSALEYGCIARESHAAGSKFLLSSVPTSLQMPEDLAATPGLGVEHRSVEQIFADRKSRVCLLDPAATVELSPADADTFDVFLFGGILGDDPPRASNYKIQTVNKMDSDRTSELRKKGYAGRRLGPKQMTTDTAVRVTRMVVHEKVPLEQIPYIDYPEILINKHERTEMPFRYVKGDDGEPIMPKGMVDLIKKDADQGIDDLV</sequence>
<evidence type="ECO:0008006" key="3">
    <source>
        <dbReference type="Google" id="ProtNLM"/>
    </source>
</evidence>
<dbReference type="CDD" id="cd18090">
    <property type="entry name" value="Arginine_MT_Sfm1"/>
    <property type="match status" value="1"/>
</dbReference>
<dbReference type="Proteomes" id="UP001143548">
    <property type="component" value="Unassembled WGS sequence"/>
</dbReference>
<organism evidence="1 2">
    <name type="scientific">Aspergillus brasiliensis</name>
    <dbReference type="NCBI Taxonomy" id="319629"/>
    <lineage>
        <taxon>Eukaryota</taxon>
        <taxon>Fungi</taxon>
        <taxon>Dikarya</taxon>
        <taxon>Ascomycota</taxon>
        <taxon>Pezizomycotina</taxon>
        <taxon>Eurotiomycetes</taxon>
        <taxon>Eurotiomycetidae</taxon>
        <taxon>Eurotiales</taxon>
        <taxon>Aspergillaceae</taxon>
        <taxon>Aspergillus</taxon>
        <taxon>Aspergillus subgen. Circumdati</taxon>
    </lineage>
</organism>